<proteinExistence type="predicted"/>
<accession>A0A4C2A289</accession>
<dbReference type="AlphaFoldDB" id="A0A4C2A289"/>
<sequence length="133" mass="14902">MPIYHAVNHDSDVIPTFGFSLESGFHSNSGPDLDSGSAPKFRDIGKVKTINKGGPKRNMLQTILTDKLVSVMKLQTVPMRYYDRATCKLSVLAFVSDTLQCNVRVAARCHFSPHARRRERPARAPLPPRRRAL</sequence>
<organism evidence="1 2">
    <name type="scientific">Eumeta variegata</name>
    <name type="common">Bagworm moth</name>
    <name type="synonym">Eumeta japonica</name>
    <dbReference type="NCBI Taxonomy" id="151549"/>
    <lineage>
        <taxon>Eukaryota</taxon>
        <taxon>Metazoa</taxon>
        <taxon>Ecdysozoa</taxon>
        <taxon>Arthropoda</taxon>
        <taxon>Hexapoda</taxon>
        <taxon>Insecta</taxon>
        <taxon>Pterygota</taxon>
        <taxon>Neoptera</taxon>
        <taxon>Endopterygota</taxon>
        <taxon>Lepidoptera</taxon>
        <taxon>Glossata</taxon>
        <taxon>Ditrysia</taxon>
        <taxon>Tineoidea</taxon>
        <taxon>Psychidae</taxon>
        <taxon>Oiketicinae</taxon>
        <taxon>Eumeta</taxon>
    </lineage>
</organism>
<dbReference type="Proteomes" id="UP000299102">
    <property type="component" value="Unassembled WGS sequence"/>
</dbReference>
<evidence type="ECO:0000313" key="2">
    <source>
        <dbReference type="Proteomes" id="UP000299102"/>
    </source>
</evidence>
<comment type="caution">
    <text evidence="1">The sequence shown here is derived from an EMBL/GenBank/DDBJ whole genome shotgun (WGS) entry which is preliminary data.</text>
</comment>
<gene>
    <name evidence="1" type="ORF">EVAR_67343_1</name>
</gene>
<dbReference type="EMBL" id="BGZK01002370">
    <property type="protein sequence ID" value="GBP93394.1"/>
    <property type="molecule type" value="Genomic_DNA"/>
</dbReference>
<reference evidence="1 2" key="1">
    <citation type="journal article" date="2019" name="Commun. Biol.">
        <title>The bagworm genome reveals a unique fibroin gene that provides high tensile strength.</title>
        <authorList>
            <person name="Kono N."/>
            <person name="Nakamura H."/>
            <person name="Ohtoshi R."/>
            <person name="Tomita M."/>
            <person name="Numata K."/>
            <person name="Arakawa K."/>
        </authorList>
    </citation>
    <scope>NUCLEOTIDE SEQUENCE [LARGE SCALE GENOMIC DNA]</scope>
</reference>
<evidence type="ECO:0000313" key="1">
    <source>
        <dbReference type="EMBL" id="GBP93394.1"/>
    </source>
</evidence>
<keyword evidence="2" id="KW-1185">Reference proteome</keyword>
<name>A0A4C2A289_EUMVA</name>
<protein>
    <submittedName>
        <fullName evidence="1">Uncharacterized protein</fullName>
    </submittedName>
</protein>